<name>A0A7W9L7I5_9ACTN</name>
<evidence type="ECO:0000256" key="1">
    <source>
        <dbReference type="SAM" id="MobiDB-lite"/>
    </source>
</evidence>
<gene>
    <name evidence="3" type="ORF">HD596_000274</name>
</gene>
<evidence type="ECO:0000259" key="2">
    <source>
        <dbReference type="PROSITE" id="PS50222"/>
    </source>
</evidence>
<dbReference type="PROSITE" id="PS00018">
    <property type="entry name" value="EF_HAND_1"/>
    <property type="match status" value="1"/>
</dbReference>
<dbReference type="InterPro" id="IPR011992">
    <property type="entry name" value="EF-hand-dom_pair"/>
</dbReference>
<dbReference type="PROSITE" id="PS50222">
    <property type="entry name" value="EF_HAND_2"/>
    <property type="match status" value="1"/>
</dbReference>
<dbReference type="InterPro" id="IPR018247">
    <property type="entry name" value="EF_Hand_1_Ca_BS"/>
</dbReference>
<organism evidence="3 4">
    <name type="scientific">Nonomuraea jabiensis</name>
    <dbReference type="NCBI Taxonomy" id="882448"/>
    <lineage>
        <taxon>Bacteria</taxon>
        <taxon>Bacillati</taxon>
        <taxon>Actinomycetota</taxon>
        <taxon>Actinomycetes</taxon>
        <taxon>Streptosporangiales</taxon>
        <taxon>Streptosporangiaceae</taxon>
        <taxon>Nonomuraea</taxon>
    </lineage>
</organism>
<feature type="domain" description="EF-hand" evidence="2">
    <location>
        <begin position="1"/>
        <end position="36"/>
    </location>
</feature>
<proteinExistence type="predicted"/>
<evidence type="ECO:0000313" key="3">
    <source>
        <dbReference type="EMBL" id="MBB5773518.1"/>
    </source>
</evidence>
<comment type="caution">
    <text evidence="3">The sequence shown here is derived from an EMBL/GenBank/DDBJ whole genome shotgun (WGS) entry which is preliminary data.</text>
</comment>
<dbReference type="Proteomes" id="UP000579153">
    <property type="component" value="Unassembled WGS sequence"/>
</dbReference>
<feature type="compositionally biased region" description="Pro residues" evidence="1">
    <location>
        <begin position="132"/>
        <end position="146"/>
    </location>
</feature>
<dbReference type="Gene3D" id="1.10.238.10">
    <property type="entry name" value="EF-hand"/>
    <property type="match status" value="1"/>
</dbReference>
<dbReference type="EMBL" id="JACHMB010000001">
    <property type="protein sequence ID" value="MBB5773518.1"/>
    <property type="molecule type" value="Genomic_DNA"/>
</dbReference>
<keyword evidence="4" id="KW-1185">Reference proteome</keyword>
<evidence type="ECO:0000313" key="4">
    <source>
        <dbReference type="Proteomes" id="UP000579153"/>
    </source>
</evidence>
<dbReference type="InterPro" id="IPR002048">
    <property type="entry name" value="EF_hand_dom"/>
</dbReference>
<feature type="region of interest" description="Disordered" evidence="1">
    <location>
        <begin position="131"/>
        <end position="160"/>
    </location>
</feature>
<reference evidence="3 4" key="1">
    <citation type="submission" date="2020-08" db="EMBL/GenBank/DDBJ databases">
        <title>Sequencing the genomes of 1000 actinobacteria strains.</title>
        <authorList>
            <person name="Klenk H.-P."/>
        </authorList>
    </citation>
    <scope>NUCLEOTIDE SEQUENCE [LARGE SCALE GENOMIC DNA]</scope>
    <source>
        <strain evidence="3 4">DSM 45507</strain>
    </source>
</reference>
<protein>
    <recommendedName>
        <fullName evidence="2">EF-hand domain-containing protein</fullName>
    </recommendedName>
</protein>
<accession>A0A7W9L7I5</accession>
<sequence length="241" mass="26215">MRNRKIRRHFDAIDVNGNGVLTRNDFALVPRRIVESLELAPESPEAERTTAATVKLWDELIVPMYTEGNAEGSGEAAGHAGNGGPADDRLGHGGVTFATRLRSQASASRSVLATPGPDSLPLCVANWASPRPWEPSGPAPTTPPAKLPRLPQTRDAPGRTPLRRRLRLPTRGVSLADPLQHVRKVFGQRAPQPFAYEHLHRQRSSSKLDLLCLSGSAESWRDAPERASTRRARLAVVGDAE</sequence>
<dbReference type="AlphaFoldDB" id="A0A7W9L7I5"/>
<dbReference type="SUPFAM" id="SSF47473">
    <property type="entry name" value="EF-hand"/>
    <property type="match status" value="1"/>
</dbReference>
<dbReference type="GO" id="GO:0005509">
    <property type="term" value="F:calcium ion binding"/>
    <property type="evidence" value="ECO:0007669"/>
    <property type="project" value="InterPro"/>
</dbReference>